<dbReference type="AlphaFoldDB" id="A0A3M4LYX2"/>
<accession>A0A3M4LYX2</accession>
<evidence type="ECO:0000259" key="3">
    <source>
        <dbReference type="Pfam" id="PF00248"/>
    </source>
</evidence>
<feature type="region of interest" description="Disordered" evidence="2">
    <location>
        <begin position="314"/>
        <end position="339"/>
    </location>
</feature>
<dbReference type="CDD" id="cd19080">
    <property type="entry name" value="AKR_AKR9A_9B"/>
    <property type="match status" value="1"/>
</dbReference>
<dbReference type="InterPro" id="IPR036812">
    <property type="entry name" value="NAD(P)_OxRdtase_dom_sf"/>
</dbReference>
<keyword evidence="1" id="KW-0560">Oxidoreductase</keyword>
<dbReference type="Proteomes" id="UP000277236">
    <property type="component" value="Unassembled WGS sequence"/>
</dbReference>
<dbReference type="PANTHER" id="PTHR43364:SF4">
    <property type="entry name" value="NAD(P)-LINKED OXIDOREDUCTASE SUPERFAMILY PROTEIN"/>
    <property type="match status" value="1"/>
</dbReference>
<evidence type="ECO:0000256" key="1">
    <source>
        <dbReference type="ARBA" id="ARBA00023002"/>
    </source>
</evidence>
<gene>
    <name evidence="4" type="ORF">ALQ04_02106</name>
</gene>
<dbReference type="SUPFAM" id="SSF51430">
    <property type="entry name" value="NAD(P)-linked oxidoreductase"/>
    <property type="match status" value="1"/>
</dbReference>
<evidence type="ECO:0000256" key="2">
    <source>
        <dbReference type="SAM" id="MobiDB-lite"/>
    </source>
</evidence>
<dbReference type="EMBL" id="RBRE01000040">
    <property type="protein sequence ID" value="RMQ46679.1"/>
    <property type="molecule type" value="Genomic_DNA"/>
</dbReference>
<comment type="caution">
    <text evidence="4">The sequence shown here is derived from an EMBL/GenBank/DDBJ whole genome shotgun (WGS) entry which is preliminary data.</text>
</comment>
<sequence>MEIGMNYKTFGNTGLSVSELALGTGNFGTGWGYGADPDTSKAIFNAYAEAGGNFIDTADTYQFGQSEELLGSLLEGRRDNFVLATKFTNGAAASNNRLATGNSRRALVTSVEASLKRLKTDRIDLYWAHHPDGVTPIEEIVRGFEDLARAGKILYAGLSNFPAWRLSRAVTLAELTHALPIAAAQFEHSLVHREPEADLFQASNALGLGVVTWSPLGGGMLTGKYRQGEKGRAEGFGGKVFQAENSAQRTLILDTVLEIAGEHGVSAGQVAIAWAGTHGAVPIIGPRSGQQLADNLGALSVKLSHEQVGKLDMVSRLDPSGPGRLSAYEPDAPHSRIIA</sequence>
<dbReference type="GO" id="GO:0016491">
    <property type="term" value="F:oxidoreductase activity"/>
    <property type="evidence" value="ECO:0007669"/>
    <property type="project" value="UniProtKB-KW"/>
</dbReference>
<dbReference type="Gene3D" id="3.20.20.100">
    <property type="entry name" value="NADP-dependent oxidoreductase domain"/>
    <property type="match status" value="1"/>
</dbReference>
<evidence type="ECO:0000313" key="4">
    <source>
        <dbReference type="EMBL" id="RMQ46679.1"/>
    </source>
</evidence>
<evidence type="ECO:0000313" key="5">
    <source>
        <dbReference type="Proteomes" id="UP000277236"/>
    </source>
</evidence>
<organism evidence="4 5">
    <name type="scientific">Pseudomonas cichorii</name>
    <dbReference type="NCBI Taxonomy" id="36746"/>
    <lineage>
        <taxon>Bacteria</taxon>
        <taxon>Pseudomonadati</taxon>
        <taxon>Pseudomonadota</taxon>
        <taxon>Gammaproteobacteria</taxon>
        <taxon>Pseudomonadales</taxon>
        <taxon>Pseudomonadaceae</taxon>
        <taxon>Pseudomonas</taxon>
    </lineage>
</organism>
<name>A0A3M4LYX2_PSECI</name>
<dbReference type="GO" id="GO:0005829">
    <property type="term" value="C:cytosol"/>
    <property type="evidence" value="ECO:0007669"/>
    <property type="project" value="TreeGrafter"/>
</dbReference>
<dbReference type="InterPro" id="IPR023210">
    <property type="entry name" value="NADP_OxRdtase_dom"/>
</dbReference>
<dbReference type="InterPro" id="IPR050523">
    <property type="entry name" value="AKR_Detox_Biosynth"/>
</dbReference>
<protein>
    <submittedName>
        <fullName evidence="4">Aldo/keto reductase family oxidoreductase</fullName>
    </submittedName>
</protein>
<proteinExistence type="predicted"/>
<dbReference type="Pfam" id="PF00248">
    <property type="entry name" value="Aldo_ket_red"/>
    <property type="match status" value="1"/>
</dbReference>
<reference evidence="4 5" key="1">
    <citation type="submission" date="2018-08" db="EMBL/GenBank/DDBJ databases">
        <title>Recombination of ecologically and evolutionarily significant loci maintains genetic cohesion in the Pseudomonas syringae species complex.</title>
        <authorList>
            <person name="Dillon M."/>
            <person name="Thakur S."/>
            <person name="Almeida R.N.D."/>
            <person name="Weir B.S."/>
            <person name="Guttman D.S."/>
        </authorList>
    </citation>
    <scope>NUCLEOTIDE SEQUENCE [LARGE SCALE GENOMIC DNA]</scope>
    <source>
        <strain evidence="4 5">ICMP 3353</strain>
    </source>
</reference>
<dbReference type="PANTHER" id="PTHR43364">
    <property type="entry name" value="NADH-SPECIFIC METHYLGLYOXAL REDUCTASE-RELATED"/>
    <property type="match status" value="1"/>
</dbReference>
<feature type="domain" description="NADP-dependent oxidoreductase" evidence="3">
    <location>
        <begin position="19"/>
        <end position="314"/>
    </location>
</feature>